<name>A0A844HJQ3_9RHOB</name>
<dbReference type="RefSeq" id="WP_155038322.1">
    <property type="nucleotide sequence ID" value="NZ_JBHGCD010000001.1"/>
</dbReference>
<feature type="transmembrane region" description="Helical" evidence="2">
    <location>
        <begin position="27"/>
        <end position="45"/>
    </location>
</feature>
<evidence type="ECO:0000313" key="4">
    <source>
        <dbReference type="Proteomes" id="UP000449846"/>
    </source>
</evidence>
<reference evidence="3 4" key="1">
    <citation type="submission" date="2019-11" db="EMBL/GenBank/DDBJ databases">
        <authorList>
            <person name="Dong K."/>
        </authorList>
    </citation>
    <scope>NUCLEOTIDE SEQUENCE [LARGE SCALE GENOMIC DNA]</scope>
    <source>
        <strain evidence="3 4">NBRC 112902</strain>
    </source>
</reference>
<proteinExistence type="predicted"/>
<comment type="caution">
    <text evidence="3">The sequence shown here is derived from an EMBL/GenBank/DDBJ whole genome shotgun (WGS) entry which is preliminary data.</text>
</comment>
<dbReference type="OrthoDB" id="7173339at2"/>
<feature type="region of interest" description="Disordered" evidence="1">
    <location>
        <begin position="211"/>
        <end position="231"/>
    </location>
</feature>
<evidence type="ECO:0000313" key="3">
    <source>
        <dbReference type="EMBL" id="MTH58445.1"/>
    </source>
</evidence>
<feature type="compositionally biased region" description="Polar residues" evidence="1">
    <location>
        <begin position="221"/>
        <end position="231"/>
    </location>
</feature>
<accession>A0A844HJQ3</accession>
<evidence type="ECO:0000256" key="1">
    <source>
        <dbReference type="SAM" id="MobiDB-lite"/>
    </source>
</evidence>
<gene>
    <name evidence="3" type="ORF">GL300_04380</name>
</gene>
<keyword evidence="2" id="KW-0812">Transmembrane</keyword>
<protein>
    <submittedName>
        <fullName evidence="3">Tetratricopeptide repeat protein</fullName>
    </submittedName>
</protein>
<organism evidence="3 4">
    <name type="scientific">Paracoccus litorisediminis</name>
    <dbReference type="NCBI Taxonomy" id="2006130"/>
    <lineage>
        <taxon>Bacteria</taxon>
        <taxon>Pseudomonadati</taxon>
        <taxon>Pseudomonadota</taxon>
        <taxon>Alphaproteobacteria</taxon>
        <taxon>Rhodobacterales</taxon>
        <taxon>Paracoccaceae</taxon>
        <taxon>Paracoccus</taxon>
    </lineage>
</organism>
<keyword evidence="2" id="KW-0472">Membrane</keyword>
<evidence type="ECO:0000256" key="2">
    <source>
        <dbReference type="SAM" id="Phobius"/>
    </source>
</evidence>
<dbReference type="Proteomes" id="UP000449846">
    <property type="component" value="Unassembled WGS sequence"/>
</dbReference>
<dbReference type="EMBL" id="WMIG01000001">
    <property type="protein sequence ID" value="MTH58445.1"/>
    <property type="molecule type" value="Genomic_DNA"/>
</dbReference>
<keyword evidence="4" id="KW-1185">Reference proteome</keyword>
<keyword evidence="2" id="KW-1133">Transmembrane helix</keyword>
<sequence length="231" mass="24684">MANQNDSFIDEVTDELRRDRLFKAFRRFGWIAIALILAIVGGAAWREHANGKAQSEARAWGDAVLAAQDTKDRVPALEAIDAGDIPGRKLMAEMLAAGTEAEAGENGKASERLLAAADLPGLDPLLHDLAQLKAVIVVGQEMDAAQRDTILANLSKPGAPFEMLALEQKAVALIGAGRTEDATMLIRQIQQKDGLSEPLRRRLAEMMITLGADPDEAQGPGPQSTTVAPSE</sequence>
<dbReference type="AlphaFoldDB" id="A0A844HJQ3"/>